<feature type="binding site" evidence="6">
    <location>
        <position position="121"/>
    </location>
    <ligand>
        <name>(6S)-5-formyl-5,6,7,8-tetrahydrofolate</name>
        <dbReference type="ChEBI" id="CHEBI:57457"/>
    </ligand>
</feature>
<dbReference type="RefSeq" id="WP_317834784.1">
    <property type="nucleotide sequence ID" value="NZ_CP136920.1"/>
</dbReference>
<feature type="binding site" evidence="6">
    <location>
        <begin position="227"/>
        <end position="232"/>
    </location>
    <ligand>
        <name>GTP</name>
        <dbReference type="ChEBI" id="CHEBI:37565"/>
    </ligand>
</feature>
<dbReference type="InterPro" id="IPR031168">
    <property type="entry name" value="G_TrmE"/>
</dbReference>
<keyword evidence="6" id="KW-0479">Metal-binding</keyword>
<dbReference type="InterPro" id="IPR018948">
    <property type="entry name" value="GTP-bd_TrmE_N"/>
</dbReference>
<dbReference type="SUPFAM" id="SSF52540">
    <property type="entry name" value="P-loop containing nucleoside triphosphate hydrolases"/>
    <property type="match status" value="1"/>
</dbReference>
<feature type="binding site" evidence="6">
    <location>
        <position position="82"/>
    </location>
    <ligand>
        <name>(6S)-5-formyl-5,6,7,8-tetrahydrofolate</name>
        <dbReference type="ChEBI" id="CHEBI:57457"/>
    </ligand>
</feature>
<comment type="cofactor">
    <cofactor evidence="6">
        <name>K(+)</name>
        <dbReference type="ChEBI" id="CHEBI:29103"/>
    </cofactor>
    <text evidence="6">Binds 1 potassium ion per subunit.</text>
</comment>
<evidence type="ECO:0000313" key="10">
    <source>
        <dbReference type="Proteomes" id="UP001304300"/>
    </source>
</evidence>
<dbReference type="PROSITE" id="PS51709">
    <property type="entry name" value="G_TRME"/>
    <property type="match status" value="1"/>
</dbReference>
<protein>
    <recommendedName>
        <fullName evidence="6">tRNA modification GTPase MnmE</fullName>
        <ecNumber evidence="6">3.6.-.-</ecNumber>
    </recommendedName>
</protein>
<dbReference type="GO" id="GO:0005737">
    <property type="term" value="C:cytoplasm"/>
    <property type="evidence" value="ECO:0007669"/>
    <property type="project" value="UniProtKB-SubCell"/>
</dbReference>
<dbReference type="GO" id="GO:0046872">
    <property type="term" value="F:metal ion binding"/>
    <property type="evidence" value="ECO:0007669"/>
    <property type="project" value="UniProtKB-KW"/>
</dbReference>
<dbReference type="Gene3D" id="3.40.50.300">
    <property type="entry name" value="P-loop containing nucleotide triphosphate hydrolases"/>
    <property type="match status" value="1"/>
</dbReference>
<dbReference type="Pfam" id="PF12631">
    <property type="entry name" value="MnmE_helical"/>
    <property type="match status" value="1"/>
</dbReference>
<reference evidence="9 10" key="1">
    <citation type="submission" date="2023-10" db="EMBL/GenBank/DDBJ databases">
        <title>Rubellicoccus peritrichatus gen. nov., sp. nov., isolated from an algae of coral reef tank.</title>
        <authorList>
            <person name="Luo J."/>
        </authorList>
    </citation>
    <scope>NUCLEOTIDE SEQUENCE [LARGE SCALE GENOMIC DNA]</scope>
    <source>
        <strain evidence="9 10">CR14</strain>
    </source>
</reference>
<dbReference type="KEGG" id="puo:RZN69_04140"/>
<dbReference type="InterPro" id="IPR025867">
    <property type="entry name" value="MnmE_helical"/>
</dbReference>
<keyword evidence="6 9" id="KW-0378">Hydrolase</keyword>
<feature type="binding site" evidence="6">
    <location>
        <position position="452"/>
    </location>
    <ligand>
        <name>(6S)-5-formyl-5,6,7,8-tetrahydrofolate</name>
        <dbReference type="ChEBI" id="CHEBI:57457"/>
    </ligand>
</feature>
<feature type="binding site" evidence="6">
    <location>
        <position position="231"/>
    </location>
    <ligand>
        <name>Mg(2+)</name>
        <dbReference type="ChEBI" id="CHEBI:18420"/>
    </ligand>
</feature>
<dbReference type="GO" id="GO:0002098">
    <property type="term" value="P:tRNA wobble uridine modification"/>
    <property type="evidence" value="ECO:0007669"/>
    <property type="project" value="TreeGrafter"/>
</dbReference>
<dbReference type="EC" id="3.6.-.-" evidence="6"/>
<dbReference type="InterPro" id="IPR027266">
    <property type="entry name" value="TrmE/GcvT-like"/>
</dbReference>
<comment type="subcellular location">
    <subcellularLocation>
        <location evidence="6">Cytoplasm</location>
    </subcellularLocation>
</comment>
<dbReference type="NCBIfam" id="NF003661">
    <property type="entry name" value="PRK05291.1-3"/>
    <property type="match status" value="1"/>
</dbReference>
<dbReference type="Gene3D" id="3.30.1360.120">
    <property type="entry name" value="Probable tRNA modification gtpase trme, domain 1"/>
    <property type="match status" value="1"/>
</dbReference>
<dbReference type="AlphaFoldDB" id="A0AAQ3LBI6"/>
<dbReference type="HAMAP" id="MF_00379">
    <property type="entry name" value="GTPase_MnmE"/>
    <property type="match status" value="1"/>
</dbReference>
<keyword evidence="4 6" id="KW-0630">Potassium</keyword>
<evidence type="ECO:0000313" key="9">
    <source>
        <dbReference type="EMBL" id="WOO42267.1"/>
    </source>
</evidence>
<keyword evidence="2 6" id="KW-0819">tRNA processing</keyword>
<gene>
    <name evidence="6 9" type="primary">mnmE</name>
    <name evidence="6" type="synonym">trmE</name>
    <name evidence="9" type="ORF">RZN69_04140</name>
</gene>
<feature type="binding site" evidence="6">
    <location>
        <position position="252"/>
    </location>
    <ligand>
        <name>Mg(2+)</name>
        <dbReference type="ChEBI" id="CHEBI:18420"/>
    </ligand>
</feature>
<comment type="subunit">
    <text evidence="6">Homodimer. Heterotetramer of two MnmE and two MnmG subunits.</text>
</comment>
<dbReference type="NCBIfam" id="TIGR00450">
    <property type="entry name" value="mnmE_trmE_thdF"/>
    <property type="match status" value="1"/>
</dbReference>
<dbReference type="NCBIfam" id="TIGR00231">
    <property type="entry name" value="small_GTP"/>
    <property type="match status" value="1"/>
</dbReference>
<evidence type="ECO:0000256" key="1">
    <source>
        <dbReference type="ARBA" id="ARBA00011043"/>
    </source>
</evidence>
<evidence type="ECO:0000256" key="7">
    <source>
        <dbReference type="RuleBase" id="RU003313"/>
    </source>
</evidence>
<dbReference type="Pfam" id="PF01926">
    <property type="entry name" value="MMR_HSR1"/>
    <property type="match status" value="1"/>
</dbReference>
<dbReference type="GO" id="GO:0003924">
    <property type="term" value="F:GTPase activity"/>
    <property type="evidence" value="ECO:0007669"/>
    <property type="project" value="UniProtKB-UniRule"/>
</dbReference>
<dbReference type="InterPro" id="IPR004520">
    <property type="entry name" value="GTPase_MnmE"/>
</dbReference>
<dbReference type="CDD" id="cd04164">
    <property type="entry name" value="trmE"/>
    <property type="match status" value="1"/>
</dbReference>
<dbReference type="PANTHER" id="PTHR42714">
    <property type="entry name" value="TRNA MODIFICATION GTPASE GTPBP3"/>
    <property type="match status" value="1"/>
</dbReference>
<evidence type="ECO:0000256" key="6">
    <source>
        <dbReference type="HAMAP-Rule" id="MF_00379"/>
    </source>
</evidence>
<comment type="function">
    <text evidence="6">Exhibits a very high intrinsic GTPase hydrolysis rate. Involved in the addition of a carboxymethylaminomethyl (cmnm) group at the wobble position (U34) of certain tRNAs, forming tRNA-cmnm(5)s(2)U34.</text>
</comment>
<dbReference type="EMBL" id="CP136920">
    <property type="protein sequence ID" value="WOO42267.1"/>
    <property type="molecule type" value="Genomic_DNA"/>
</dbReference>
<evidence type="ECO:0000256" key="5">
    <source>
        <dbReference type="ARBA" id="ARBA00023134"/>
    </source>
</evidence>
<comment type="similarity">
    <text evidence="1 6 7">Belongs to the TRAFAC class TrmE-Era-EngA-EngB-Septin-like GTPase superfamily. TrmE GTPase family.</text>
</comment>
<keyword evidence="5 6" id="KW-0342">GTP-binding</keyword>
<dbReference type="InterPro" id="IPR027368">
    <property type="entry name" value="MnmE_dom2"/>
</dbReference>
<dbReference type="Pfam" id="PF10396">
    <property type="entry name" value="TrmE_N"/>
    <property type="match status" value="1"/>
</dbReference>
<sequence length="452" mass="48913">MPLGETIVSLSTPHGESAIAVIRLSGPDCSRLAQECFKESRGLEPRVASLRHYLSLRGDKIDDVVALYFADGKSYTGEPMLELSCHGNPFVIQRLMEDLVARGCRMAEPGEYTRTAFLNGKLDLAQAEAVADLISARSERAIEMARRQLDGALGSRVAEYVDQLLSIQANIEAYIDFPEEDLPEENEAGPIQDLAKLSTEFSALIQTANYKESLSEGINTVIAGAPNAGKSSLLNLLVGEDRAIVSAEPGTTRDYITERIIAGPYTLKITDTAGIHKASDNTEALGIEKTVQRLSHADLVLLVIDSADDPPTLPDEALELIAAEKCLVIENKTDLAASKDRADYLPELRHIRVSATSGEGIDGIRKQVVDLLEAHEIVPHPDSLVVNARHATALYAARDAVDAARTKLINGEPTELAGSDMRMAVDALEQIVGEIDNEAMLDRLFSAFCIGK</sequence>
<dbReference type="PANTHER" id="PTHR42714:SF2">
    <property type="entry name" value="TRNA MODIFICATION GTPASE GTPBP3, MITOCHONDRIAL"/>
    <property type="match status" value="1"/>
</dbReference>
<feature type="binding site" evidence="6">
    <location>
        <position position="23"/>
    </location>
    <ligand>
        <name>(6S)-5-formyl-5,6,7,8-tetrahydrofolate</name>
        <dbReference type="ChEBI" id="CHEBI:57457"/>
    </ligand>
</feature>
<dbReference type="Proteomes" id="UP001304300">
    <property type="component" value="Chromosome"/>
</dbReference>
<evidence type="ECO:0000259" key="8">
    <source>
        <dbReference type="PROSITE" id="PS51709"/>
    </source>
</evidence>
<dbReference type="SUPFAM" id="SSF116878">
    <property type="entry name" value="TrmE connector domain"/>
    <property type="match status" value="1"/>
</dbReference>
<evidence type="ECO:0000256" key="4">
    <source>
        <dbReference type="ARBA" id="ARBA00022958"/>
    </source>
</evidence>
<dbReference type="InterPro" id="IPR006073">
    <property type="entry name" value="GTP-bd"/>
</dbReference>
<feature type="binding site" evidence="6">
    <location>
        <begin position="246"/>
        <end position="252"/>
    </location>
    <ligand>
        <name>GTP</name>
        <dbReference type="ChEBI" id="CHEBI:37565"/>
    </ligand>
</feature>
<dbReference type="InterPro" id="IPR027417">
    <property type="entry name" value="P-loop_NTPase"/>
</dbReference>
<name>A0AAQ3LBI6_9BACT</name>
<dbReference type="Gene3D" id="1.20.120.430">
    <property type="entry name" value="tRNA modification GTPase MnmE domain 2"/>
    <property type="match status" value="1"/>
</dbReference>
<feature type="domain" description="TrmE-type G" evidence="8">
    <location>
        <begin position="217"/>
        <end position="373"/>
    </location>
</feature>
<dbReference type="GO" id="GO:0030488">
    <property type="term" value="P:tRNA methylation"/>
    <property type="evidence" value="ECO:0007669"/>
    <property type="project" value="TreeGrafter"/>
</dbReference>
<evidence type="ECO:0000256" key="2">
    <source>
        <dbReference type="ARBA" id="ARBA00022694"/>
    </source>
</evidence>
<dbReference type="InterPro" id="IPR005225">
    <property type="entry name" value="Small_GTP-bd"/>
</dbReference>
<comment type="caution">
    <text evidence="6">Lacks conserved residue(s) required for the propagation of feature annotation.</text>
</comment>
<dbReference type="GO" id="GO:0005525">
    <property type="term" value="F:GTP binding"/>
    <property type="evidence" value="ECO:0007669"/>
    <property type="project" value="UniProtKB-UniRule"/>
</dbReference>
<organism evidence="9 10">
    <name type="scientific">Rubellicoccus peritrichatus</name>
    <dbReference type="NCBI Taxonomy" id="3080537"/>
    <lineage>
        <taxon>Bacteria</taxon>
        <taxon>Pseudomonadati</taxon>
        <taxon>Verrucomicrobiota</taxon>
        <taxon>Opitutia</taxon>
        <taxon>Puniceicoccales</taxon>
        <taxon>Cerasicoccaceae</taxon>
        <taxon>Rubellicoccus</taxon>
    </lineage>
</organism>
<feature type="binding site" evidence="6">
    <location>
        <begin position="271"/>
        <end position="274"/>
    </location>
    <ligand>
        <name>GTP</name>
        <dbReference type="ChEBI" id="CHEBI:37565"/>
    </ligand>
</feature>
<keyword evidence="3 6" id="KW-0547">Nucleotide-binding</keyword>
<evidence type="ECO:0000256" key="3">
    <source>
        <dbReference type="ARBA" id="ARBA00022741"/>
    </source>
</evidence>
<keyword evidence="10" id="KW-1185">Reference proteome</keyword>
<accession>A0AAQ3LBI6</accession>
<keyword evidence="6" id="KW-0460">Magnesium</keyword>
<keyword evidence="6" id="KW-0963">Cytoplasm</keyword>
<proteinExistence type="inferred from homology"/>
<dbReference type="CDD" id="cd14858">
    <property type="entry name" value="TrmE_N"/>
    <property type="match status" value="1"/>
</dbReference>